<proteinExistence type="predicted"/>
<keyword evidence="3" id="KW-1185">Reference proteome</keyword>
<dbReference type="InterPro" id="IPR038740">
    <property type="entry name" value="BioF2-like_GNAT_dom"/>
</dbReference>
<dbReference type="InterPro" id="IPR016181">
    <property type="entry name" value="Acyl_CoA_acyltransferase"/>
</dbReference>
<keyword evidence="2" id="KW-0012">Acyltransferase</keyword>
<accession>A0ABU8S701</accession>
<dbReference type="EMBL" id="JBBHJY010000001">
    <property type="protein sequence ID" value="MEJ6009233.1"/>
    <property type="molecule type" value="Genomic_DNA"/>
</dbReference>
<evidence type="ECO:0000313" key="2">
    <source>
        <dbReference type="EMBL" id="MEJ6009233.1"/>
    </source>
</evidence>
<evidence type="ECO:0000259" key="1">
    <source>
        <dbReference type="Pfam" id="PF13480"/>
    </source>
</evidence>
<reference evidence="2 3" key="1">
    <citation type="submission" date="2024-03" db="EMBL/GenBank/DDBJ databases">
        <authorList>
            <person name="Jo J.-H."/>
        </authorList>
    </citation>
    <scope>NUCLEOTIDE SEQUENCE [LARGE SCALE GENOMIC DNA]</scope>
    <source>
        <strain evidence="2 3">AS3R-12</strain>
    </source>
</reference>
<keyword evidence="2" id="KW-0808">Transferase</keyword>
<dbReference type="RefSeq" id="WP_339965111.1">
    <property type="nucleotide sequence ID" value="NZ_JBBHJY010000001.1"/>
</dbReference>
<dbReference type="GO" id="GO:0016746">
    <property type="term" value="F:acyltransferase activity"/>
    <property type="evidence" value="ECO:0007669"/>
    <property type="project" value="UniProtKB-KW"/>
</dbReference>
<protein>
    <submittedName>
        <fullName evidence="2">GNAT family N-acetyltransferase</fullName>
        <ecNumber evidence="2">2.3.1.-</ecNumber>
    </submittedName>
</protein>
<dbReference type="EC" id="2.3.1.-" evidence="2"/>
<sequence length="390" mass="43122">MASNAVTFHRSSQPATLAVYRSAVPHAVQRDWMQVSIADLAAWQELVLRAAEPNPFFEPWYLMPALRAHAYDAKVSLFVLERDGEWLGLLPVVRQSRYYGKPIPNLSGWMHANCFLGVPLVAQGYEKAFWQALLAWADGNAKTALFLHLAHVPFEGSLAIALREVLHETGRVGGIVHYEERALLASELSPEEYLDASMSGKKRKELRRQANRLAEEGDLGFERREGTHGLTEWTEAFLELEKAGWKGKAGSALASTPATATLFREALAGAAAAGRLERLMLTLDGRPIAMLANFLTAPGAFSYKTAFDESCARFSPGVLLQRENLTLLERPGIEWCDSCAAADHPMIDHIWRERRAVGALSIAIGGTLRRALFRPLLNAELGRRPDGARL</sequence>
<name>A0ABU8S701_9SPHN</name>
<dbReference type="SUPFAM" id="SSF55729">
    <property type="entry name" value="Acyl-CoA N-acyltransferases (Nat)"/>
    <property type="match status" value="1"/>
</dbReference>
<feature type="domain" description="BioF2-like acetyltransferase" evidence="1">
    <location>
        <begin position="201"/>
        <end position="342"/>
    </location>
</feature>
<evidence type="ECO:0000313" key="3">
    <source>
        <dbReference type="Proteomes" id="UP001379235"/>
    </source>
</evidence>
<dbReference type="Proteomes" id="UP001379235">
    <property type="component" value="Unassembled WGS sequence"/>
</dbReference>
<gene>
    <name evidence="2" type="ORF">WG900_04800</name>
</gene>
<comment type="caution">
    <text evidence="2">The sequence shown here is derived from an EMBL/GenBank/DDBJ whole genome shotgun (WGS) entry which is preliminary data.</text>
</comment>
<dbReference type="Pfam" id="PF13480">
    <property type="entry name" value="Acetyltransf_6"/>
    <property type="match status" value="1"/>
</dbReference>
<organism evidence="2 3">
    <name type="scientific">Novosphingobium aquae</name>
    <dbReference type="NCBI Taxonomy" id="3133435"/>
    <lineage>
        <taxon>Bacteria</taxon>
        <taxon>Pseudomonadati</taxon>
        <taxon>Pseudomonadota</taxon>
        <taxon>Alphaproteobacteria</taxon>
        <taxon>Sphingomonadales</taxon>
        <taxon>Sphingomonadaceae</taxon>
        <taxon>Novosphingobium</taxon>
    </lineage>
</organism>